<gene>
    <name evidence="3" type="ORF">GP2143_07088</name>
</gene>
<reference evidence="3 4" key="1">
    <citation type="journal article" date="2010" name="J. Bacteriol.">
        <title>Genome sequence of the oligotrophic marine Gammaproteobacterium HTCC2143, isolated from the Oregon Coast.</title>
        <authorList>
            <person name="Oh H.M."/>
            <person name="Kang I."/>
            <person name="Ferriera S."/>
            <person name="Giovannoni S.J."/>
            <person name="Cho J.C."/>
        </authorList>
    </citation>
    <scope>NUCLEOTIDE SEQUENCE [LARGE SCALE GENOMIC DNA]</scope>
    <source>
        <strain evidence="3 4">HTCC2143</strain>
    </source>
</reference>
<dbReference type="InterPro" id="IPR021241">
    <property type="entry name" value="CsiV"/>
</dbReference>
<keyword evidence="4" id="KW-1185">Reference proteome</keyword>
<dbReference type="AlphaFoldDB" id="A0YHC4"/>
<evidence type="ECO:0008006" key="5">
    <source>
        <dbReference type="Google" id="ProtNLM"/>
    </source>
</evidence>
<organism evidence="3 4">
    <name type="scientific">marine gamma proteobacterium HTCC2143</name>
    <dbReference type="NCBI Taxonomy" id="247633"/>
    <lineage>
        <taxon>Bacteria</taxon>
        <taxon>Pseudomonadati</taxon>
        <taxon>Pseudomonadota</taxon>
        <taxon>Gammaproteobacteria</taxon>
        <taxon>Cellvibrionales</taxon>
        <taxon>Spongiibacteraceae</taxon>
        <taxon>BD1-7 clade</taxon>
    </lineage>
</organism>
<feature type="region of interest" description="Disordered" evidence="1">
    <location>
        <begin position="330"/>
        <end position="349"/>
    </location>
</feature>
<feature type="chain" id="PRO_5002630756" description="Peptidoglycan-binding protein CsiV" evidence="2">
    <location>
        <begin position="23"/>
        <end position="349"/>
    </location>
</feature>
<dbReference type="eggNOG" id="ENOG503360G">
    <property type="taxonomic scope" value="Bacteria"/>
</dbReference>
<comment type="caution">
    <text evidence="3">The sequence shown here is derived from an EMBL/GenBank/DDBJ whole genome shotgun (WGS) entry which is preliminary data.</text>
</comment>
<keyword evidence="2" id="KW-0732">Signal</keyword>
<evidence type="ECO:0000313" key="4">
    <source>
        <dbReference type="Proteomes" id="UP000004931"/>
    </source>
</evidence>
<dbReference type="OrthoDB" id="5566524at2"/>
<sequence>MKYFLLTSITLAALCLSGPLFGQSADEQPLWYQIELIVFSRTEMTAESWPEEPGLKYSEPVVELKPAAASEVVLDEWLADIDNSLPVVQPSIEEDGANDDTNDGANDDNNDDIPPASISIVAPEPILIQLPQQPFTLLEVGQLQLTDMAERIARQSDFQQLFHGAWRQPIAARKMAESILIRGGKQYDDHYELEGSIRLGLERYLHIDTDLWLSTFVATAEQHNYFWAKLPKPPTPLNAELEIQPNDSFSLENTFTDTSAQGRLQPSMPSYDNFFDDLTTTSYAVERTIALRQQRRMRSNELHYIDHPSLGVVIKITPYDFPALEAAEDDESTTPAVLIDTPAKDLNPR</sequence>
<dbReference type="STRING" id="247633.GP2143_07088"/>
<dbReference type="Pfam" id="PF10972">
    <property type="entry name" value="CsiV"/>
    <property type="match status" value="1"/>
</dbReference>
<evidence type="ECO:0000256" key="2">
    <source>
        <dbReference type="SAM" id="SignalP"/>
    </source>
</evidence>
<feature type="region of interest" description="Disordered" evidence="1">
    <location>
        <begin position="91"/>
        <end position="116"/>
    </location>
</feature>
<evidence type="ECO:0000313" key="3">
    <source>
        <dbReference type="EMBL" id="EAW29793.1"/>
    </source>
</evidence>
<accession>A0YHC4</accession>
<dbReference type="Proteomes" id="UP000004931">
    <property type="component" value="Unassembled WGS sequence"/>
</dbReference>
<evidence type="ECO:0000256" key="1">
    <source>
        <dbReference type="SAM" id="MobiDB-lite"/>
    </source>
</evidence>
<protein>
    <recommendedName>
        <fullName evidence="5">Peptidoglycan-binding protein CsiV</fullName>
    </recommendedName>
</protein>
<name>A0YHC4_9GAMM</name>
<proteinExistence type="predicted"/>
<feature type="compositionally biased region" description="Acidic residues" evidence="1">
    <location>
        <begin position="92"/>
        <end position="111"/>
    </location>
</feature>
<feature type="signal peptide" evidence="2">
    <location>
        <begin position="1"/>
        <end position="22"/>
    </location>
</feature>
<dbReference type="EMBL" id="AAVT01000015">
    <property type="protein sequence ID" value="EAW29793.1"/>
    <property type="molecule type" value="Genomic_DNA"/>
</dbReference>